<evidence type="ECO:0000313" key="5">
    <source>
        <dbReference type="Proteomes" id="UP000612055"/>
    </source>
</evidence>
<feature type="compositionally biased region" description="Basic and acidic residues" evidence="1">
    <location>
        <begin position="156"/>
        <end position="173"/>
    </location>
</feature>
<feature type="chain" id="PRO_5032344490" evidence="3">
    <location>
        <begin position="24"/>
        <end position="305"/>
    </location>
</feature>
<dbReference type="AlphaFoldDB" id="A0A835XIE4"/>
<feature type="region of interest" description="Disordered" evidence="1">
    <location>
        <begin position="259"/>
        <end position="305"/>
    </location>
</feature>
<protein>
    <submittedName>
        <fullName evidence="4">Uncharacterized protein</fullName>
    </submittedName>
</protein>
<proteinExistence type="predicted"/>
<evidence type="ECO:0000256" key="2">
    <source>
        <dbReference type="SAM" id="Phobius"/>
    </source>
</evidence>
<evidence type="ECO:0000256" key="3">
    <source>
        <dbReference type="SAM" id="SignalP"/>
    </source>
</evidence>
<dbReference type="Proteomes" id="UP000612055">
    <property type="component" value="Unassembled WGS sequence"/>
</dbReference>
<keyword evidence="3" id="KW-0732">Signal</keyword>
<dbReference type="OrthoDB" id="538892at2759"/>
<organism evidence="4 5">
    <name type="scientific">Edaphochlamys debaryana</name>
    <dbReference type="NCBI Taxonomy" id="47281"/>
    <lineage>
        <taxon>Eukaryota</taxon>
        <taxon>Viridiplantae</taxon>
        <taxon>Chlorophyta</taxon>
        <taxon>core chlorophytes</taxon>
        <taxon>Chlorophyceae</taxon>
        <taxon>CS clade</taxon>
        <taxon>Chlamydomonadales</taxon>
        <taxon>Chlamydomonadales incertae sedis</taxon>
        <taxon>Edaphochlamys</taxon>
    </lineage>
</organism>
<sequence>AGNAGVCLLLAALTALLAPCCIAAVNIVRGTGFVAAGWSQVVSVVALRLSPDVFVDPASRQWYTSSWTYVEVLVAGWGVIALAGGFLLRRHLVARRGSTLAFSLRGSPFNYTLLAEAGRGRGGAAGAAEAPGSWEQPAATGAFRETRGAAGADTRTSAEKQATRSSDDGKRDSDGEDASGSEGSAGEEGFTPPPGGGEGKGRPSSAGAAAAACAALGLPDVSPALLRELGCQGLLSPADEMRAFMAQLVAKAERRLDKVARGGGGSGSDSEEDWGGEEGGGGRGSGGDESGGDEDGESDNGSDDE</sequence>
<keyword evidence="2" id="KW-0812">Transmembrane</keyword>
<name>A0A835XIE4_9CHLO</name>
<feature type="transmembrane region" description="Helical" evidence="2">
    <location>
        <begin position="67"/>
        <end position="88"/>
    </location>
</feature>
<keyword evidence="2" id="KW-0472">Membrane</keyword>
<feature type="region of interest" description="Disordered" evidence="1">
    <location>
        <begin position="145"/>
        <end position="205"/>
    </location>
</feature>
<feature type="compositionally biased region" description="Gly residues" evidence="1">
    <location>
        <begin position="277"/>
        <end position="289"/>
    </location>
</feature>
<evidence type="ECO:0000313" key="4">
    <source>
        <dbReference type="EMBL" id="KAG2483697.1"/>
    </source>
</evidence>
<keyword evidence="5" id="KW-1185">Reference proteome</keyword>
<dbReference type="EMBL" id="JAEHOE010000169">
    <property type="protein sequence ID" value="KAG2483697.1"/>
    <property type="molecule type" value="Genomic_DNA"/>
</dbReference>
<accession>A0A835XIE4</accession>
<reference evidence="4" key="1">
    <citation type="journal article" date="2020" name="bioRxiv">
        <title>Comparative genomics of Chlamydomonas.</title>
        <authorList>
            <person name="Craig R.J."/>
            <person name="Hasan A.R."/>
            <person name="Ness R.W."/>
            <person name="Keightley P.D."/>
        </authorList>
    </citation>
    <scope>NUCLEOTIDE SEQUENCE</scope>
    <source>
        <strain evidence="4">CCAP 11/70</strain>
    </source>
</reference>
<gene>
    <name evidence="4" type="ORF">HYH03_017497</name>
</gene>
<keyword evidence="2" id="KW-1133">Transmembrane helix</keyword>
<comment type="caution">
    <text evidence="4">The sequence shown here is derived from an EMBL/GenBank/DDBJ whole genome shotgun (WGS) entry which is preliminary data.</text>
</comment>
<feature type="non-terminal residue" evidence="4">
    <location>
        <position position="305"/>
    </location>
</feature>
<feature type="compositionally biased region" description="Low complexity" evidence="1">
    <location>
        <begin position="180"/>
        <end position="190"/>
    </location>
</feature>
<feature type="compositionally biased region" description="Acidic residues" evidence="1">
    <location>
        <begin position="290"/>
        <end position="305"/>
    </location>
</feature>
<evidence type="ECO:0000256" key="1">
    <source>
        <dbReference type="SAM" id="MobiDB-lite"/>
    </source>
</evidence>
<feature type="signal peptide" evidence="3">
    <location>
        <begin position="1"/>
        <end position="23"/>
    </location>
</feature>